<name>Q49922_MYCLR</name>
<dbReference type="AlphaFoldDB" id="Q49922"/>
<dbReference type="EMBL" id="U00022">
    <property type="protein sequence ID" value="AAA17346.1"/>
    <property type="molecule type" value="Genomic_DNA"/>
</dbReference>
<protein>
    <submittedName>
        <fullName evidence="1">L308_f2_79</fullName>
    </submittedName>
</protein>
<reference evidence="1" key="2">
    <citation type="submission" date="1994-03" db="EMBL/GenBank/DDBJ databases">
        <authorList>
            <person name="Robison K."/>
        </authorList>
    </citation>
    <scope>NUCLEOTIDE SEQUENCE</scope>
</reference>
<accession>Q49922</accession>
<organism evidence="1">
    <name type="scientific">Mycobacterium leprae</name>
    <dbReference type="NCBI Taxonomy" id="1769"/>
    <lineage>
        <taxon>Bacteria</taxon>
        <taxon>Bacillati</taxon>
        <taxon>Actinomycetota</taxon>
        <taxon>Actinomycetes</taxon>
        <taxon>Mycobacteriales</taxon>
        <taxon>Mycobacteriaceae</taxon>
        <taxon>Mycobacterium</taxon>
    </lineage>
</organism>
<dbReference type="PIR" id="S73047">
    <property type="entry name" value="S73047"/>
</dbReference>
<evidence type="ECO:0000313" key="1">
    <source>
        <dbReference type="EMBL" id="AAA17346.1"/>
    </source>
</evidence>
<sequence>MSLSCATTGCRSADSPLAVQTNGWAHRCPASTSSKTRSFPASKTRSFPASPAALMFITDQFVLTTRQQKLLTTIDGARPDRQSVQRQRTHQCNRTSEVDSADPRRLYGLRTPGCTLGLVAYAIGWPHHQHDRGDRTGVPRGILTGRGARIVADHLLSGDRQRYHLGYLTNYLLVGTHSWQWILGFNCGGRGAVAVDNWRACHALRAGAN</sequence>
<reference evidence="1" key="1">
    <citation type="submission" date="1994-01" db="EMBL/GenBank/DDBJ databases">
        <authorList>
            <person name="Smith D.R."/>
        </authorList>
    </citation>
    <scope>NUCLEOTIDE SEQUENCE</scope>
</reference>
<proteinExistence type="predicted"/>